<reference evidence="1 2" key="1">
    <citation type="submission" date="2015-07" db="EMBL/GenBank/DDBJ databases">
        <title>Isolation and Genomic Characterization of a Novel Halophilic Metal-Reducing Deltaproteobacterium from the Deep Subsurface.</title>
        <authorList>
            <person name="Badalamenti J.P."/>
            <person name="Summers Z.M."/>
            <person name="Gralnick J.A."/>
            <person name="Bond D.R."/>
        </authorList>
    </citation>
    <scope>NUCLEOTIDE SEQUENCE [LARGE SCALE GENOMIC DNA]</scope>
    <source>
        <strain evidence="1 2">WTL</strain>
    </source>
</reference>
<protein>
    <submittedName>
        <fullName evidence="1">Uncharacterized protein</fullName>
    </submittedName>
</protein>
<proteinExistence type="predicted"/>
<gene>
    <name evidence="1" type="ORF">DSOUD_1681</name>
</gene>
<dbReference type="EMBL" id="CP010802">
    <property type="protein sequence ID" value="ALC16459.1"/>
    <property type="molecule type" value="Genomic_DNA"/>
</dbReference>
<evidence type="ECO:0000313" key="2">
    <source>
        <dbReference type="Proteomes" id="UP000057158"/>
    </source>
</evidence>
<keyword evidence="2" id="KW-1185">Reference proteome</keyword>
<evidence type="ECO:0000313" key="1">
    <source>
        <dbReference type="EMBL" id="ALC16459.1"/>
    </source>
</evidence>
<dbReference type="AlphaFoldDB" id="A0A0M3QFL9"/>
<dbReference type="Proteomes" id="UP000057158">
    <property type="component" value="Chromosome"/>
</dbReference>
<accession>A0A0M3QFL9</accession>
<name>A0A0M3QFL9_9BACT</name>
<sequence length="260" mass="29679">MSIGETNNTSWVAYNDCIIRDLPSYNGSRTDHGTLTYSNSCEYRCISTHRRTFRYKSLGKLLGIHFTSWEKIICESRIWPNKNIVINSQTVPNLNTAFYCNSVTNNNIVFNKYMIANITIFTNFSAWKYMCKSPNPSIVTDIQRLNQGIIMFKKPHITLLVDQYILKTGIPSFSCLKKIRQNSRNAVLVKMLSQNTAATCFCYGTTFGIVTNNSFNGIVKLINIAINKQFLTNIETILEVTYSIIQNDTSRSCRIKSSHI</sequence>
<dbReference type="KEGG" id="des:DSOUD_1681"/>
<dbReference type="STRING" id="1603606.DSOUD_1681"/>
<organism evidence="1 2">
    <name type="scientific">Desulfuromonas soudanensis</name>
    <dbReference type="NCBI Taxonomy" id="1603606"/>
    <lineage>
        <taxon>Bacteria</taxon>
        <taxon>Pseudomonadati</taxon>
        <taxon>Thermodesulfobacteriota</taxon>
        <taxon>Desulfuromonadia</taxon>
        <taxon>Desulfuromonadales</taxon>
        <taxon>Desulfuromonadaceae</taxon>
        <taxon>Desulfuromonas</taxon>
    </lineage>
</organism>